<dbReference type="GO" id="GO:0005634">
    <property type="term" value="C:nucleus"/>
    <property type="evidence" value="ECO:0007669"/>
    <property type="project" value="TreeGrafter"/>
</dbReference>
<dbReference type="GO" id="GO:0004649">
    <property type="term" value="F:poly(ADP-ribose) glycohydrolase activity"/>
    <property type="evidence" value="ECO:0007669"/>
    <property type="project" value="UniProtKB-EC"/>
</dbReference>
<evidence type="ECO:0000256" key="11">
    <source>
        <dbReference type="ARBA" id="ARBA00049015"/>
    </source>
</evidence>
<evidence type="ECO:0000256" key="12">
    <source>
        <dbReference type="PIRSR" id="PIRSR605502-1"/>
    </source>
</evidence>
<dbReference type="EMBL" id="CAEY01000891">
    <property type="status" value="NOT_ANNOTATED_CDS"/>
    <property type="molecule type" value="Genomic_DNA"/>
</dbReference>
<dbReference type="Pfam" id="PF03747">
    <property type="entry name" value="ADP_ribosyl_GH"/>
    <property type="match status" value="1"/>
</dbReference>
<comment type="cofactor">
    <cofactor evidence="12">
        <name>Mg(2+)</name>
        <dbReference type="ChEBI" id="CHEBI:18420"/>
    </cofactor>
    <text evidence="12">Binds 2 magnesium ions per subunit.</text>
</comment>
<dbReference type="HOGENOM" id="CLU_024566_6_0_1"/>
<dbReference type="PANTHER" id="PTHR16222:SF24">
    <property type="entry name" value="ADP-RIBOSYLHYDROLASE ARH3"/>
    <property type="match status" value="1"/>
</dbReference>
<dbReference type="InterPro" id="IPR005502">
    <property type="entry name" value="Ribosyl_crysJ1"/>
</dbReference>
<evidence type="ECO:0000313" key="13">
    <source>
        <dbReference type="EnsemblMetazoa" id="tetur31g01220.1"/>
    </source>
</evidence>
<keyword evidence="14" id="KW-1185">Reference proteome</keyword>
<evidence type="ECO:0000313" key="14">
    <source>
        <dbReference type="Proteomes" id="UP000015104"/>
    </source>
</evidence>
<evidence type="ECO:0000256" key="1">
    <source>
        <dbReference type="ARBA" id="ARBA00010702"/>
    </source>
</evidence>
<dbReference type="AlphaFoldDB" id="T1L1C1"/>
<keyword evidence="3" id="KW-0378">Hydrolase</keyword>
<organism evidence="13 14">
    <name type="scientific">Tetranychus urticae</name>
    <name type="common">Two-spotted spider mite</name>
    <dbReference type="NCBI Taxonomy" id="32264"/>
    <lineage>
        <taxon>Eukaryota</taxon>
        <taxon>Metazoa</taxon>
        <taxon>Ecdysozoa</taxon>
        <taxon>Arthropoda</taxon>
        <taxon>Chelicerata</taxon>
        <taxon>Arachnida</taxon>
        <taxon>Acari</taxon>
        <taxon>Acariformes</taxon>
        <taxon>Trombidiformes</taxon>
        <taxon>Prostigmata</taxon>
        <taxon>Eleutherengona</taxon>
        <taxon>Raphignathae</taxon>
        <taxon>Tetranychoidea</taxon>
        <taxon>Tetranychidae</taxon>
        <taxon>Tetranychus</taxon>
    </lineage>
</organism>
<evidence type="ECO:0000256" key="3">
    <source>
        <dbReference type="ARBA" id="ARBA00022801"/>
    </source>
</evidence>
<evidence type="ECO:0000256" key="10">
    <source>
        <dbReference type="ARBA" id="ARBA00043193"/>
    </source>
</evidence>
<accession>T1L1C1</accession>
<comment type="catalytic activity">
    <reaction evidence="11">
        <text>alpha-NAD(+) + H2O = ADP-D-ribose + nicotinamide + H(+)</text>
        <dbReference type="Rhea" id="RHEA:68792"/>
        <dbReference type="ChEBI" id="CHEBI:15377"/>
        <dbReference type="ChEBI" id="CHEBI:15378"/>
        <dbReference type="ChEBI" id="CHEBI:17154"/>
        <dbReference type="ChEBI" id="CHEBI:57967"/>
        <dbReference type="ChEBI" id="CHEBI:77017"/>
    </reaction>
</comment>
<dbReference type="SUPFAM" id="SSF101478">
    <property type="entry name" value="ADP-ribosylglycohydrolase"/>
    <property type="match status" value="1"/>
</dbReference>
<dbReference type="PANTHER" id="PTHR16222">
    <property type="entry name" value="ADP-RIBOSYLGLYCOHYDROLASE"/>
    <property type="match status" value="1"/>
</dbReference>
<dbReference type="eggNOG" id="ENOG502QUER">
    <property type="taxonomic scope" value="Eukaryota"/>
</dbReference>
<feature type="binding site" evidence="12">
    <location>
        <position position="234"/>
    </location>
    <ligand>
        <name>Mg(2+)</name>
        <dbReference type="ChEBI" id="CHEBI:18420"/>
        <label>1</label>
    </ligand>
</feature>
<evidence type="ECO:0000256" key="7">
    <source>
        <dbReference type="ARBA" id="ARBA00042722"/>
    </source>
</evidence>
<dbReference type="EnsemblMetazoa" id="tetur31g01220.1">
    <property type="protein sequence ID" value="tetur31g01220.1"/>
    <property type="gene ID" value="tetur31g01220"/>
</dbReference>
<feature type="binding site" evidence="12">
    <location>
        <position position="232"/>
    </location>
    <ligand>
        <name>Mg(2+)</name>
        <dbReference type="ChEBI" id="CHEBI:18420"/>
        <label>1</label>
    </ligand>
</feature>
<proteinExistence type="inferred from homology"/>
<reference evidence="14" key="1">
    <citation type="submission" date="2011-08" db="EMBL/GenBank/DDBJ databases">
        <authorList>
            <person name="Rombauts S."/>
        </authorList>
    </citation>
    <scope>NUCLEOTIDE SEQUENCE</scope>
    <source>
        <strain evidence="14">London</strain>
    </source>
</reference>
<name>T1L1C1_TETUR</name>
<evidence type="ECO:0000256" key="6">
    <source>
        <dbReference type="ARBA" id="ARBA00042471"/>
    </source>
</evidence>
<dbReference type="GO" id="GO:0046872">
    <property type="term" value="F:metal ion binding"/>
    <property type="evidence" value="ECO:0007669"/>
    <property type="project" value="UniProtKB-KW"/>
</dbReference>
<evidence type="ECO:0000256" key="8">
    <source>
        <dbReference type="ARBA" id="ARBA00042850"/>
    </source>
</evidence>
<evidence type="ECO:0000256" key="5">
    <source>
        <dbReference type="ARBA" id="ARBA00042398"/>
    </source>
</evidence>
<dbReference type="STRING" id="32264.T1L1C1"/>
<keyword evidence="12" id="KW-0479">Metal-binding</keyword>
<evidence type="ECO:0000256" key="2">
    <source>
        <dbReference type="ARBA" id="ARBA00012255"/>
    </source>
</evidence>
<sequence length="288" mass="31631">MTRAVAQSLVAHKGFNATDLAKRFAQDFFENPKRGYGERVTEVFAALHIEEYADPFGPAKRQFSGTGSYGNGAAMRIAPVALYGINLSDDKFNEMVDNCSRITHTNVKGVNGAKLQCHAIREALRASQPFDSLSYLQKLAQKMEKIEDGCQDKDKIYSKALLEMLQIFEGKHRNKDPLPADIADIFGNSVSAQRSVPSAVYSFVRAQAPTELFETDNPFLRALFLSISLGGDTDTIASMACAISGALHGDSKVPPLLIEHCEASDNTIKLADELHKIVDNQSESNEKR</sequence>
<protein>
    <recommendedName>
        <fullName evidence="4">ADP-ribosylhydrolase ARH3</fullName>
        <ecNumber evidence="2">3.2.1.143</ecNumber>
    </recommendedName>
    <alternativeName>
        <fullName evidence="5">ADP-ribose glycohydrolase ARH3</fullName>
    </alternativeName>
    <alternativeName>
        <fullName evidence="6">ADP-ribosylhydrolase 3</fullName>
    </alternativeName>
    <alternativeName>
        <fullName evidence="9">O-acetyl-ADP-ribose deacetylase ARH3</fullName>
    </alternativeName>
    <alternativeName>
        <fullName evidence="10">Poly(ADP-ribose) glycohydrolase ARH3</fullName>
    </alternativeName>
    <alternativeName>
        <fullName evidence="8">[Protein ADP-ribosylarginine] hydrolase-like protein 2</fullName>
    </alternativeName>
    <alternativeName>
        <fullName evidence="7">[Protein ADP-ribosylserine] hydrolase</fullName>
    </alternativeName>
</protein>
<dbReference type="InterPro" id="IPR036705">
    <property type="entry name" value="Ribosyl_crysJ1_sf"/>
</dbReference>
<feature type="binding site" evidence="12">
    <location>
        <position position="235"/>
    </location>
    <ligand>
        <name>Mg(2+)</name>
        <dbReference type="ChEBI" id="CHEBI:18420"/>
        <label>1</label>
    </ligand>
</feature>
<comment type="similarity">
    <text evidence="1">Belongs to the ADP-ribosylglycohydrolase family.</text>
</comment>
<dbReference type="Proteomes" id="UP000015104">
    <property type="component" value="Unassembled WGS sequence"/>
</dbReference>
<keyword evidence="12" id="KW-0460">Magnesium</keyword>
<dbReference type="Gene3D" id="1.10.4080.10">
    <property type="entry name" value="ADP-ribosylation/Crystallin J1"/>
    <property type="match status" value="1"/>
</dbReference>
<dbReference type="EC" id="3.2.1.143" evidence="2"/>
<dbReference type="GO" id="GO:0005739">
    <property type="term" value="C:mitochondrion"/>
    <property type="evidence" value="ECO:0007669"/>
    <property type="project" value="TreeGrafter"/>
</dbReference>
<evidence type="ECO:0000256" key="9">
    <source>
        <dbReference type="ARBA" id="ARBA00043187"/>
    </source>
</evidence>
<evidence type="ECO:0000256" key="4">
    <source>
        <dbReference type="ARBA" id="ARBA00041057"/>
    </source>
</evidence>
<reference evidence="13" key="2">
    <citation type="submission" date="2015-06" db="UniProtKB">
        <authorList>
            <consortium name="EnsemblMetazoa"/>
        </authorList>
    </citation>
    <scope>IDENTIFICATION</scope>
</reference>
<dbReference type="InterPro" id="IPR050792">
    <property type="entry name" value="ADP-ribosylglycohydrolase"/>
</dbReference>